<reference evidence="1 2" key="1">
    <citation type="journal article" date="2019" name="Appl. Microbiol. Biotechnol.">
        <title>Genome sequence of Isaria javanica and comparative genome analysis insights into family S53 peptidase evolution in fungal entomopathogens.</title>
        <authorList>
            <person name="Lin R."/>
            <person name="Zhang X."/>
            <person name="Xin B."/>
            <person name="Zou M."/>
            <person name="Gao Y."/>
            <person name="Qin F."/>
            <person name="Hu Q."/>
            <person name="Xie B."/>
            <person name="Cheng X."/>
        </authorList>
    </citation>
    <scope>NUCLEOTIDE SEQUENCE [LARGE SCALE GENOMIC DNA]</scope>
    <source>
        <strain evidence="1 2">IJ1G</strain>
    </source>
</reference>
<evidence type="ECO:0000313" key="1">
    <source>
        <dbReference type="EMBL" id="TQV97673.1"/>
    </source>
</evidence>
<protein>
    <submittedName>
        <fullName evidence="1">Uncharacterized protein</fullName>
    </submittedName>
</protein>
<evidence type="ECO:0000313" key="2">
    <source>
        <dbReference type="Proteomes" id="UP000315783"/>
    </source>
</evidence>
<gene>
    <name evidence="1" type="ORF">IF1G_03416</name>
</gene>
<dbReference type="AlphaFoldDB" id="A0A545V7I8"/>
<organism evidence="1 2">
    <name type="scientific">Cordyceps javanica</name>
    <dbReference type="NCBI Taxonomy" id="43265"/>
    <lineage>
        <taxon>Eukaryota</taxon>
        <taxon>Fungi</taxon>
        <taxon>Dikarya</taxon>
        <taxon>Ascomycota</taxon>
        <taxon>Pezizomycotina</taxon>
        <taxon>Sordariomycetes</taxon>
        <taxon>Hypocreomycetidae</taxon>
        <taxon>Hypocreales</taxon>
        <taxon>Cordycipitaceae</taxon>
        <taxon>Cordyceps</taxon>
    </lineage>
</organism>
<keyword evidence="2" id="KW-1185">Reference proteome</keyword>
<comment type="caution">
    <text evidence="1">The sequence shown here is derived from an EMBL/GenBank/DDBJ whole genome shotgun (WGS) entry which is preliminary data.</text>
</comment>
<name>A0A545V7I8_9HYPO</name>
<accession>A0A545V7I8</accession>
<sequence length="74" mass="8352">MLLRTDPDHRCSQATRVVRAQLSRVWVVAVQRRIGVAHFPDRWALVGCCLIVSNYRAFSPFFRGGGCFNSLSKA</sequence>
<dbReference type="EMBL" id="SPUK01000004">
    <property type="protein sequence ID" value="TQV97673.1"/>
    <property type="molecule type" value="Genomic_DNA"/>
</dbReference>
<proteinExistence type="predicted"/>
<dbReference type="Proteomes" id="UP000315783">
    <property type="component" value="Unassembled WGS sequence"/>
</dbReference>